<dbReference type="STRING" id="45351.A7RLD9"/>
<accession>A7RLD9</accession>
<dbReference type="GO" id="GO:0005786">
    <property type="term" value="C:signal recognition particle, endoplasmic reticulum targeting"/>
    <property type="evidence" value="ECO:0000318"/>
    <property type="project" value="GO_Central"/>
</dbReference>
<evidence type="ECO:0000256" key="6">
    <source>
        <dbReference type="ARBA" id="ARBA00022737"/>
    </source>
</evidence>
<evidence type="ECO:0000256" key="10">
    <source>
        <dbReference type="ARBA" id="ARBA00023274"/>
    </source>
</evidence>
<evidence type="ECO:0000256" key="3">
    <source>
        <dbReference type="ARBA" id="ARBA00007676"/>
    </source>
</evidence>
<dbReference type="Gene3D" id="1.25.40.10">
    <property type="entry name" value="Tetratricopeptide repeat domain"/>
    <property type="match status" value="3"/>
</dbReference>
<dbReference type="AlphaFoldDB" id="A7RLD9"/>
<dbReference type="eggNOG" id="KOG2376">
    <property type="taxonomic scope" value="Eukaryota"/>
</dbReference>
<dbReference type="PIRSF" id="PIRSF038922">
    <property type="entry name" value="SRP72"/>
    <property type="match status" value="1"/>
</dbReference>
<feature type="compositionally biased region" description="Basic residues" evidence="13">
    <location>
        <begin position="576"/>
        <end position="585"/>
    </location>
</feature>
<comment type="function">
    <text evidence="11">Component of the signal recognition particle (SRP) complex, a ribonucleoprotein complex that mediates the cotranslational targeting of secretory and membrane proteins to the endoplasmic reticulum (ER).</text>
</comment>
<dbReference type="Pfam" id="PF08492">
    <property type="entry name" value="SRP72"/>
    <property type="match status" value="1"/>
</dbReference>
<dbReference type="GO" id="GO:0005783">
    <property type="term" value="C:endoplasmic reticulum"/>
    <property type="evidence" value="ECO:0007669"/>
    <property type="project" value="UniProtKB-SubCell"/>
</dbReference>
<keyword evidence="7 12" id="KW-0802">TPR repeat</keyword>
<dbReference type="InterPro" id="IPR026270">
    <property type="entry name" value="SRP72"/>
</dbReference>
<dbReference type="Pfam" id="PF17004">
    <property type="entry name" value="SRP_TPR_like"/>
    <property type="match status" value="1"/>
</dbReference>
<feature type="compositionally biased region" description="Basic residues" evidence="13">
    <location>
        <begin position="637"/>
        <end position="651"/>
    </location>
</feature>
<dbReference type="FunFam" id="1.25.40.10:FF:000191">
    <property type="entry name" value="Signal recognition particle subunit SRP72"/>
    <property type="match status" value="1"/>
</dbReference>
<dbReference type="OMA" id="NDMKVLA"/>
<dbReference type="InterPro" id="IPR011990">
    <property type="entry name" value="TPR-like_helical_dom_sf"/>
</dbReference>
<dbReference type="EMBL" id="DS469518">
    <property type="protein sequence ID" value="EDO47587.1"/>
    <property type="molecule type" value="Genomic_DNA"/>
</dbReference>
<comment type="subcellular location">
    <subcellularLocation>
        <location evidence="2 11">Cytoplasm</location>
    </subcellularLocation>
    <subcellularLocation>
        <location evidence="1">Endoplasmic reticulum</location>
    </subcellularLocation>
</comment>
<name>A7RLD9_NEMVE</name>
<keyword evidence="8" id="KW-0256">Endoplasmic reticulum</keyword>
<keyword evidence="16" id="KW-1185">Reference proteome</keyword>
<keyword evidence="6" id="KW-0677">Repeat</keyword>
<feature type="repeat" description="TPR" evidence="12">
    <location>
        <begin position="223"/>
        <end position="256"/>
    </location>
</feature>
<reference evidence="15 16" key="1">
    <citation type="journal article" date="2007" name="Science">
        <title>Sea anemone genome reveals ancestral eumetazoan gene repertoire and genomic organization.</title>
        <authorList>
            <person name="Putnam N.H."/>
            <person name="Srivastava M."/>
            <person name="Hellsten U."/>
            <person name="Dirks B."/>
            <person name="Chapman J."/>
            <person name="Salamov A."/>
            <person name="Terry A."/>
            <person name="Shapiro H."/>
            <person name="Lindquist E."/>
            <person name="Kapitonov V.V."/>
            <person name="Jurka J."/>
            <person name="Genikhovich G."/>
            <person name="Grigoriev I.V."/>
            <person name="Lucas S.M."/>
            <person name="Steele R.E."/>
            <person name="Finnerty J.R."/>
            <person name="Technau U."/>
            <person name="Martindale M.Q."/>
            <person name="Rokhsar D.S."/>
        </authorList>
    </citation>
    <scope>NUCLEOTIDE SEQUENCE [LARGE SCALE GENOMIC DNA]</scope>
    <source>
        <strain evidence="16">CH2 X CH6</strain>
    </source>
</reference>
<evidence type="ECO:0000256" key="9">
    <source>
        <dbReference type="ARBA" id="ARBA00023135"/>
    </source>
</evidence>
<keyword evidence="10 11" id="KW-0687">Ribonucleoprotein</keyword>
<dbReference type="GO" id="GO:0006614">
    <property type="term" value="P:SRP-dependent cotranslational protein targeting to membrane"/>
    <property type="evidence" value="ECO:0000318"/>
    <property type="project" value="GO_Central"/>
</dbReference>
<evidence type="ECO:0000256" key="4">
    <source>
        <dbReference type="ARBA" id="ARBA00018350"/>
    </source>
</evidence>
<dbReference type="HOGENOM" id="CLU_013808_1_0_1"/>
<dbReference type="PANTHER" id="PTHR14094">
    <property type="entry name" value="SIGNAL RECOGNITION PARTICLE 72"/>
    <property type="match status" value="1"/>
</dbReference>
<dbReference type="PROSITE" id="PS50005">
    <property type="entry name" value="TPR"/>
    <property type="match status" value="1"/>
</dbReference>
<proteinExistence type="inferred from homology"/>
<dbReference type="Pfam" id="PF13181">
    <property type="entry name" value="TPR_8"/>
    <property type="match status" value="1"/>
</dbReference>
<dbReference type="FunFam" id="1.25.40.10:FF:000133">
    <property type="entry name" value="Signal recognition particle subunit SRP72"/>
    <property type="match status" value="1"/>
</dbReference>
<feature type="compositionally biased region" description="Basic and acidic residues" evidence="13">
    <location>
        <begin position="563"/>
        <end position="575"/>
    </location>
</feature>
<evidence type="ECO:0000313" key="16">
    <source>
        <dbReference type="Proteomes" id="UP000001593"/>
    </source>
</evidence>
<feature type="compositionally biased region" description="Basic and acidic residues" evidence="13">
    <location>
        <begin position="531"/>
        <end position="541"/>
    </location>
</feature>
<comment type="similarity">
    <text evidence="3 11">Belongs to the SRP72 family.</text>
</comment>
<evidence type="ECO:0000256" key="5">
    <source>
        <dbReference type="ARBA" id="ARBA00022490"/>
    </source>
</evidence>
<feature type="compositionally biased region" description="Basic residues" evidence="13">
    <location>
        <begin position="542"/>
        <end position="552"/>
    </location>
</feature>
<evidence type="ECO:0000256" key="13">
    <source>
        <dbReference type="SAM" id="MobiDB-lite"/>
    </source>
</evidence>
<feature type="compositionally biased region" description="Low complexity" evidence="13">
    <location>
        <begin position="587"/>
        <end position="611"/>
    </location>
</feature>
<dbReference type="PANTHER" id="PTHR14094:SF9">
    <property type="entry name" value="SIGNAL RECOGNITION PARTICLE SUBUNIT SRP72"/>
    <property type="match status" value="1"/>
</dbReference>
<evidence type="ECO:0000256" key="8">
    <source>
        <dbReference type="ARBA" id="ARBA00022824"/>
    </source>
</evidence>
<feature type="compositionally biased region" description="Low complexity" evidence="13">
    <location>
        <begin position="620"/>
        <end position="636"/>
    </location>
</feature>
<dbReference type="Proteomes" id="UP000001593">
    <property type="component" value="Unassembled WGS sequence"/>
</dbReference>
<dbReference type="InParanoid" id="A7RLD9"/>
<dbReference type="SMART" id="SM00028">
    <property type="entry name" value="TPR"/>
    <property type="match status" value="4"/>
</dbReference>
<dbReference type="PhylomeDB" id="A7RLD9"/>
<evidence type="ECO:0000256" key="2">
    <source>
        <dbReference type="ARBA" id="ARBA00004496"/>
    </source>
</evidence>
<keyword evidence="5 11" id="KW-0963">Cytoplasm</keyword>
<dbReference type="InterPro" id="IPR031545">
    <property type="entry name" value="SRP72_TPR-like"/>
</dbReference>
<dbReference type="GO" id="GO:0008312">
    <property type="term" value="F:7S RNA binding"/>
    <property type="evidence" value="ECO:0000318"/>
    <property type="project" value="GO_Central"/>
</dbReference>
<evidence type="ECO:0000313" key="15">
    <source>
        <dbReference type="EMBL" id="EDO47587.1"/>
    </source>
</evidence>
<keyword evidence="9 11" id="KW-0733">Signal recognition particle</keyword>
<evidence type="ECO:0000259" key="14">
    <source>
        <dbReference type="Pfam" id="PF08492"/>
    </source>
</evidence>
<protein>
    <recommendedName>
        <fullName evidence="4 11">Signal recognition particle subunit SRP72</fullName>
    </recommendedName>
</protein>
<dbReference type="SUPFAM" id="SSF48452">
    <property type="entry name" value="TPR-like"/>
    <property type="match status" value="2"/>
</dbReference>
<dbReference type="FunFam" id="1.25.40.10:FF:000062">
    <property type="entry name" value="Signal recognition particle subunit SRP72"/>
    <property type="match status" value="1"/>
</dbReference>
<evidence type="ECO:0000256" key="11">
    <source>
        <dbReference type="PIRNR" id="PIRNR038922"/>
    </source>
</evidence>
<evidence type="ECO:0000256" key="1">
    <source>
        <dbReference type="ARBA" id="ARBA00004240"/>
    </source>
</evidence>
<dbReference type="InterPro" id="IPR013699">
    <property type="entry name" value="Signal_recog_part_SRP72_RNA-bd"/>
</dbReference>
<feature type="region of interest" description="Disordered" evidence="13">
    <location>
        <begin position="521"/>
        <end position="651"/>
    </location>
</feature>
<sequence length="651" mass="72845">MAANTSPSLPQLFSELDRLGKEGNYSKAQKIANKILQESPADEDAFHCKVVCLIQQSYFHEALDVINSGSKKGIKVLPFEKAYALYRLNMTQEAIQTLQALPDPGPKEKELLAQALYRQEKYEKCMDIYKELIKNSVDDYGDERETNMSAVIASSNQWGSVKLENVGLREHTYELSYNAACLELANNNLEGAIKKLQQAEVLCRKSLEEDSDITEEDIEAELGVARTQLGYTYQIQGKNEDAMKLYNQVLKNKPSDMSLTAVASNNVITLNKDRDVFDSKKKVKATTIDGLQYKLTQAQFRNMEFNRCLLFLYSNQLEACRSLISNLEGKYPQSDFPCLMKASLLHREKHYDKAIHMLKEYAEKHPETATHVKLTLVQMCLTQGNIEEACKTLHSIKELCHKPGVVSALVTLYSHLGNIPAAIKLLDSAVEYAQENKQSEVLSLMRENVAYKLQHGHAKDAVDMLEKLHKQDSHDMKTLAQLITAYSQFNPKEAEKYSERLPPLEGDSAMDVDALETSQLTCGPRFGRQRGRPDEDGAVELKRKRKRKKGKLPKNCNTEVDPDPERWLPKRERSYYKGKRQKKTNVGKGTQGTASASSTGTESPKAGLSSPPGSPGGGATSAPSNVVPPRQQQPAAAKKKQRPKGKKKGGW</sequence>
<evidence type="ECO:0000256" key="12">
    <source>
        <dbReference type="PROSITE-ProRule" id="PRU00339"/>
    </source>
</evidence>
<gene>
    <name evidence="15" type="ORF">NEMVEDRAFT_v1g85930</name>
</gene>
<organism evidence="15 16">
    <name type="scientific">Nematostella vectensis</name>
    <name type="common">Starlet sea anemone</name>
    <dbReference type="NCBI Taxonomy" id="45351"/>
    <lineage>
        <taxon>Eukaryota</taxon>
        <taxon>Metazoa</taxon>
        <taxon>Cnidaria</taxon>
        <taxon>Anthozoa</taxon>
        <taxon>Hexacorallia</taxon>
        <taxon>Actiniaria</taxon>
        <taxon>Edwardsiidae</taxon>
        <taxon>Nematostella</taxon>
    </lineage>
</organism>
<feature type="domain" description="Signal recognition particle SRP72 subunit RNA-binding" evidence="14">
    <location>
        <begin position="537"/>
        <end position="577"/>
    </location>
</feature>
<dbReference type="InterPro" id="IPR019734">
    <property type="entry name" value="TPR_rpt"/>
</dbReference>
<evidence type="ECO:0000256" key="7">
    <source>
        <dbReference type="ARBA" id="ARBA00022803"/>
    </source>
</evidence>